<keyword evidence="3" id="KW-1185">Reference proteome</keyword>
<dbReference type="InterPro" id="IPR036374">
    <property type="entry name" value="OxRdtase_Mopterin-bd_sf"/>
</dbReference>
<dbReference type="RefSeq" id="WP_013258209.1">
    <property type="nucleotide sequence ID" value="NC_014365.1"/>
</dbReference>
<dbReference type="InterPro" id="IPR000572">
    <property type="entry name" value="OxRdtase_Mopterin-bd_dom"/>
</dbReference>
<dbReference type="PANTHER" id="PTHR43032">
    <property type="entry name" value="PROTEIN-METHIONINE-SULFOXIDE REDUCTASE"/>
    <property type="match status" value="1"/>
</dbReference>
<accession>E1QGR3</accession>
<evidence type="ECO:0000313" key="3">
    <source>
        <dbReference type="Proteomes" id="UP000009047"/>
    </source>
</evidence>
<reference evidence="2 3" key="1">
    <citation type="journal article" date="2010" name="Stand. Genomic Sci.">
        <title>Complete genome sequence of Desulfarculus baarsii type strain (2st14).</title>
        <authorList>
            <person name="Sun H."/>
            <person name="Spring S."/>
            <person name="Lapidus A."/>
            <person name="Davenport K."/>
            <person name="Del Rio T.G."/>
            <person name="Tice H."/>
            <person name="Nolan M."/>
            <person name="Copeland A."/>
            <person name="Cheng J.F."/>
            <person name="Lucas S."/>
            <person name="Tapia R."/>
            <person name="Goodwin L."/>
            <person name="Pitluck S."/>
            <person name="Ivanova N."/>
            <person name="Pagani I."/>
            <person name="Mavromatis K."/>
            <person name="Ovchinnikova G."/>
            <person name="Pati A."/>
            <person name="Chen A."/>
            <person name="Palaniappan K."/>
            <person name="Hauser L."/>
            <person name="Chang Y.J."/>
            <person name="Jeffries C.D."/>
            <person name="Detter J.C."/>
            <person name="Han C."/>
            <person name="Rohde M."/>
            <person name="Brambilla E."/>
            <person name="Goker M."/>
            <person name="Woyke T."/>
            <person name="Bristow J."/>
            <person name="Eisen J.A."/>
            <person name="Markowitz V."/>
            <person name="Hugenholtz P."/>
            <person name="Kyrpides N.C."/>
            <person name="Klenk H.P."/>
            <person name="Land M."/>
        </authorList>
    </citation>
    <scope>NUCLEOTIDE SEQUENCE [LARGE SCALE GENOMIC DNA]</scope>
    <source>
        <strain evidence="3">ATCC 33931 / DSM 2075 / LMG 7858 / VKM B-1802 / 2st14</strain>
    </source>
</reference>
<feature type="domain" description="Oxidoreductase molybdopterin-binding" evidence="1">
    <location>
        <begin position="15"/>
        <end position="161"/>
    </location>
</feature>
<dbReference type="PANTHER" id="PTHR43032:SF4">
    <property type="entry name" value="OXIDOREDUCTASE MOLYBDOPTERIN-BINDING DOMAIN-CONTAINING PROTEIN"/>
    <property type="match status" value="1"/>
</dbReference>
<protein>
    <submittedName>
        <fullName evidence="2">Oxidoreductase molybdopterin binding protein</fullName>
    </submittedName>
</protein>
<dbReference type="SUPFAM" id="SSF56524">
    <property type="entry name" value="Oxidoreductase molybdopterin-binding domain"/>
    <property type="match status" value="1"/>
</dbReference>
<dbReference type="STRING" id="644282.Deba_1388"/>
<organism evidence="2 3">
    <name type="scientific">Desulfarculus baarsii (strain ATCC 33931 / DSM 2075 / LMG 7858 / VKM B-1802 / 2st14)</name>
    <dbReference type="NCBI Taxonomy" id="644282"/>
    <lineage>
        <taxon>Bacteria</taxon>
        <taxon>Pseudomonadati</taxon>
        <taxon>Thermodesulfobacteriota</taxon>
        <taxon>Desulfarculia</taxon>
        <taxon>Desulfarculales</taxon>
        <taxon>Desulfarculaceae</taxon>
        <taxon>Desulfarculus</taxon>
    </lineage>
</organism>
<evidence type="ECO:0000259" key="1">
    <source>
        <dbReference type="Pfam" id="PF00174"/>
    </source>
</evidence>
<proteinExistence type="predicted"/>
<dbReference type="AlphaFoldDB" id="E1QGR3"/>
<evidence type="ECO:0000313" key="2">
    <source>
        <dbReference type="EMBL" id="ADK84756.1"/>
    </source>
</evidence>
<dbReference type="EMBL" id="CP002085">
    <property type="protein sequence ID" value="ADK84756.1"/>
    <property type="molecule type" value="Genomic_DNA"/>
</dbReference>
<name>E1QGR3_DESB2</name>
<dbReference type="HOGENOM" id="CLU_094953_0_0_7"/>
<dbReference type="OrthoDB" id="9778777at2"/>
<gene>
    <name evidence="2" type="ordered locus">Deba_1388</name>
</gene>
<dbReference type="eggNOG" id="COG2041">
    <property type="taxonomic scope" value="Bacteria"/>
</dbReference>
<dbReference type="KEGG" id="dbr:Deba_1388"/>
<sequence>MSVLARLGMPAFKAGGVPAIADEDWRLEVAGLCESPAVYTLAQVAAWPQSQVDARLTSVSGFSLRALWQGVSWPDFLAIARPTAQASHATFVSWGGVYQTTVSLADLARPRTLLCLAVEGQALERVYGGPLRMIVPCLYGYKSAKWLAKIVFEDRMRGGYWEDRGYSRSGQIEPGWTFDLNTRQRRPIAGGGEVEEF</sequence>
<dbReference type="Gene3D" id="3.90.420.10">
    <property type="entry name" value="Oxidoreductase, molybdopterin-binding domain"/>
    <property type="match status" value="1"/>
</dbReference>
<dbReference type="Proteomes" id="UP000009047">
    <property type="component" value="Chromosome"/>
</dbReference>
<dbReference type="Pfam" id="PF00174">
    <property type="entry name" value="Oxidored_molyb"/>
    <property type="match status" value="1"/>
</dbReference>